<accession>A0ABW9DQR2</accession>
<reference evidence="1 2" key="1">
    <citation type="journal article" date="2024" name="Chem. Sci.">
        <title>Discovery of megapolipeptins by genome mining of a Burkholderiales bacteria collection.</title>
        <authorList>
            <person name="Paulo B.S."/>
            <person name="Recchia M.J.J."/>
            <person name="Lee S."/>
            <person name="Fergusson C.H."/>
            <person name="Romanowski S.B."/>
            <person name="Hernandez A."/>
            <person name="Krull N."/>
            <person name="Liu D.Y."/>
            <person name="Cavanagh H."/>
            <person name="Bos A."/>
            <person name="Gray C.A."/>
            <person name="Murphy B.T."/>
            <person name="Linington R.G."/>
            <person name="Eustaquio A.S."/>
        </authorList>
    </citation>
    <scope>NUCLEOTIDE SEQUENCE [LARGE SCALE GENOMIC DNA]</scope>
    <source>
        <strain evidence="1 2">RL17-338-BIC-A</strain>
    </source>
</reference>
<keyword evidence="2" id="KW-1185">Reference proteome</keyword>
<evidence type="ECO:0000313" key="1">
    <source>
        <dbReference type="EMBL" id="MFM0636376.1"/>
    </source>
</evidence>
<organism evidence="1 2">
    <name type="scientific">Paraburkholderia metrosideri</name>
    <dbReference type="NCBI Taxonomy" id="580937"/>
    <lineage>
        <taxon>Bacteria</taxon>
        <taxon>Pseudomonadati</taxon>
        <taxon>Pseudomonadota</taxon>
        <taxon>Betaproteobacteria</taxon>
        <taxon>Burkholderiales</taxon>
        <taxon>Burkholderiaceae</taxon>
        <taxon>Paraburkholderia</taxon>
    </lineage>
</organism>
<comment type="caution">
    <text evidence="1">The sequence shown here is derived from an EMBL/GenBank/DDBJ whole genome shotgun (WGS) entry which is preliminary data.</text>
</comment>
<gene>
    <name evidence="1" type="ORF">PQQ63_06690</name>
</gene>
<dbReference type="InterPro" id="IPR013391">
    <property type="entry name" value="T3SS_HrpB2"/>
</dbReference>
<evidence type="ECO:0000313" key="2">
    <source>
        <dbReference type="Proteomes" id="UP001629432"/>
    </source>
</evidence>
<dbReference type="EMBL" id="JAQQCF010000004">
    <property type="protein sequence ID" value="MFM0636376.1"/>
    <property type="molecule type" value="Genomic_DNA"/>
</dbReference>
<name>A0ABW9DQR2_9BURK</name>
<dbReference type="RefSeq" id="WP_408224180.1">
    <property type="nucleotide sequence ID" value="NZ_JAQQCF010000004.1"/>
</dbReference>
<sequence>MEITLSMLQMQAAAAQAAQASAAGTVGQPVSPQLSSSFEAMMQNGVMGPATHGSDPAGTLVSEVVRGEDTALQSVSNDMLFMLQNSSSMSMQELTTASMAIQIESTSMQVDMQTKMAVVNSSKEALETLMKNQ</sequence>
<proteinExistence type="predicted"/>
<protein>
    <submittedName>
        <fullName evidence="1">Type III secretion protein HrpB2</fullName>
    </submittedName>
</protein>
<dbReference type="Pfam" id="PF09487">
    <property type="entry name" value="HrpB2"/>
    <property type="match status" value="1"/>
</dbReference>
<dbReference type="Proteomes" id="UP001629432">
    <property type="component" value="Unassembled WGS sequence"/>
</dbReference>